<dbReference type="EMBL" id="GBRH01225601">
    <property type="protein sequence ID" value="JAD72294.1"/>
    <property type="molecule type" value="Transcribed_RNA"/>
</dbReference>
<reference evidence="1" key="1">
    <citation type="submission" date="2014-09" db="EMBL/GenBank/DDBJ databases">
        <authorList>
            <person name="Magalhaes I.L.F."/>
            <person name="Oliveira U."/>
            <person name="Santos F.R."/>
            <person name="Vidigal T.H.D.A."/>
            <person name="Brescovit A.D."/>
            <person name="Santos A.J."/>
        </authorList>
    </citation>
    <scope>NUCLEOTIDE SEQUENCE</scope>
    <source>
        <tissue evidence="1">Shoot tissue taken approximately 20 cm above the soil surface</tissue>
    </source>
</reference>
<organism evidence="1">
    <name type="scientific">Arundo donax</name>
    <name type="common">Giant reed</name>
    <name type="synonym">Donax arundinaceus</name>
    <dbReference type="NCBI Taxonomy" id="35708"/>
    <lineage>
        <taxon>Eukaryota</taxon>
        <taxon>Viridiplantae</taxon>
        <taxon>Streptophyta</taxon>
        <taxon>Embryophyta</taxon>
        <taxon>Tracheophyta</taxon>
        <taxon>Spermatophyta</taxon>
        <taxon>Magnoliopsida</taxon>
        <taxon>Liliopsida</taxon>
        <taxon>Poales</taxon>
        <taxon>Poaceae</taxon>
        <taxon>PACMAD clade</taxon>
        <taxon>Arundinoideae</taxon>
        <taxon>Arundineae</taxon>
        <taxon>Arundo</taxon>
    </lineage>
</organism>
<protein>
    <submittedName>
        <fullName evidence="1">Uncharacterized protein</fullName>
    </submittedName>
</protein>
<sequence length="21" mass="2459">MHFPYCKTTIADRTPHRLSSP</sequence>
<dbReference type="AlphaFoldDB" id="A0A0A9C7M4"/>
<proteinExistence type="predicted"/>
<reference evidence="1" key="2">
    <citation type="journal article" date="2015" name="Data Brief">
        <title>Shoot transcriptome of the giant reed, Arundo donax.</title>
        <authorList>
            <person name="Barrero R.A."/>
            <person name="Guerrero F.D."/>
            <person name="Moolhuijzen P."/>
            <person name="Goolsby J.A."/>
            <person name="Tidwell J."/>
            <person name="Bellgard S.E."/>
            <person name="Bellgard M.I."/>
        </authorList>
    </citation>
    <scope>NUCLEOTIDE SEQUENCE</scope>
    <source>
        <tissue evidence="1">Shoot tissue taken approximately 20 cm above the soil surface</tissue>
    </source>
</reference>
<accession>A0A0A9C7M4</accession>
<name>A0A0A9C7M4_ARUDO</name>
<evidence type="ECO:0000313" key="1">
    <source>
        <dbReference type="EMBL" id="JAD72294.1"/>
    </source>
</evidence>